<dbReference type="RefSeq" id="WP_164212108.1">
    <property type="nucleotide sequence ID" value="NZ_JAAGSC010000043.1"/>
</dbReference>
<evidence type="ECO:0000313" key="2">
    <source>
        <dbReference type="Proteomes" id="UP000484885"/>
    </source>
</evidence>
<evidence type="ECO:0000313" key="1">
    <source>
        <dbReference type="EMBL" id="NDY96731.1"/>
    </source>
</evidence>
<accession>A0A845V9A6</accession>
<comment type="caution">
    <text evidence="1">The sequence shown here is derived from an EMBL/GenBank/DDBJ whole genome shotgun (WGS) entry which is preliminary data.</text>
</comment>
<keyword evidence="2" id="KW-1185">Reference proteome</keyword>
<proteinExistence type="predicted"/>
<dbReference type="Proteomes" id="UP000484885">
    <property type="component" value="Unassembled WGS sequence"/>
</dbReference>
<dbReference type="EMBL" id="JAAGSC010000043">
    <property type="protein sequence ID" value="NDY96731.1"/>
    <property type="molecule type" value="Genomic_DNA"/>
</dbReference>
<protein>
    <submittedName>
        <fullName evidence="1">Uncharacterized protein</fullName>
    </submittedName>
</protein>
<name>A0A845V9A6_9GAMM</name>
<organism evidence="1 2">
    <name type="scientific">Wenzhouxiangella limi</name>
    <dbReference type="NCBI Taxonomy" id="2707351"/>
    <lineage>
        <taxon>Bacteria</taxon>
        <taxon>Pseudomonadati</taxon>
        <taxon>Pseudomonadota</taxon>
        <taxon>Gammaproteobacteria</taxon>
        <taxon>Chromatiales</taxon>
        <taxon>Wenzhouxiangellaceae</taxon>
        <taxon>Wenzhouxiangella</taxon>
    </lineage>
</organism>
<sequence length="102" mass="10836">MAERRFVIEVDGLPEPADRPELLELILAAASLEMAFSVLLRGNAAELLTLPSTRAWRQLIDQGLADVGVPGPTDGAALPAGVAIWNEHQLAKLVGEATVIRA</sequence>
<gene>
    <name evidence="1" type="ORF">G3I74_13425</name>
</gene>
<dbReference type="AlphaFoldDB" id="A0A845V9A6"/>
<reference evidence="1 2" key="1">
    <citation type="submission" date="2020-02" db="EMBL/GenBank/DDBJ databases">
        <authorList>
            <person name="Zhang X.-Y."/>
        </authorList>
    </citation>
    <scope>NUCLEOTIDE SEQUENCE [LARGE SCALE GENOMIC DNA]</scope>
    <source>
        <strain evidence="1 2">C33</strain>
    </source>
</reference>